<sequence>MVPMTSAVNSGIVSFANGWGVGAERQWIAGLAETQSNPGHGQPDILTQSRRPDEPRCQTEFFAETIQIRMVQSVYDRDLK</sequence>
<organism evidence="2 3">
    <name type="scientific">Rubripirellula lacrimiformis</name>
    <dbReference type="NCBI Taxonomy" id="1930273"/>
    <lineage>
        <taxon>Bacteria</taxon>
        <taxon>Pseudomonadati</taxon>
        <taxon>Planctomycetota</taxon>
        <taxon>Planctomycetia</taxon>
        <taxon>Pirellulales</taxon>
        <taxon>Pirellulaceae</taxon>
        <taxon>Rubripirellula</taxon>
    </lineage>
</organism>
<dbReference type="KEGG" id="rlc:K227x_04500"/>
<dbReference type="Proteomes" id="UP000318538">
    <property type="component" value="Chromosome"/>
</dbReference>
<proteinExistence type="predicted"/>
<feature type="compositionally biased region" description="Polar residues" evidence="1">
    <location>
        <begin position="33"/>
        <end position="49"/>
    </location>
</feature>
<evidence type="ECO:0000313" key="3">
    <source>
        <dbReference type="Proteomes" id="UP000318538"/>
    </source>
</evidence>
<dbReference type="EMBL" id="CP036525">
    <property type="protein sequence ID" value="QDT02079.1"/>
    <property type="molecule type" value="Genomic_DNA"/>
</dbReference>
<keyword evidence="3" id="KW-1185">Reference proteome</keyword>
<gene>
    <name evidence="2" type="ORF">K227x_04500</name>
</gene>
<accession>A0A517N4L7</accession>
<dbReference type="AlphaFoldDB" id="A0A517N4L7"/>
<name>A0A517N4L7_9BACT</name>
<feature type="region of interest" description="Disordered" evidence="1">
    <location>
        <begin position="33"/>
        <end position="53"/>
    </location>
</feature>
<evidence type="ECO:0000313" key="2">
    <source>
        <dbReference type="EMBL" id="QDT02079.1"/>
    </source>
</evidence>
<evidence type="ECO:0000256" key="1">
    <source>
        <dbReference type="SAM" id="MobiDB-lite"/>
    </source>
</evidence>
<reference evidence="2 3" key="1">
    <citation type="submission" date="2019-02" db="EMBL/GenBank/DDBJ databases">
        <title>Deep-cultivation of Planctomycetes and their phenomic and genomic characterization uncovers novel biology.</title>
        <authorList>
            <person name="Wiegand S."/>
            <person name="Jogler M."/>
            <person name="Boedeker C."/>
            <person name="Pinto D."/>
            <person name="Vollmers J."/>
            <person name="Rivas-Marin E."/>
            <person name="Kohn T."/>
            <person name="Peeters S.H."/>
            <person name="Heuer A."/>
            <person name="Rast P."/>
            <person name="Oberbeckmann S."/>
            <person name="Bunk B."/>
            <person name="Jeske O."/>
            <person name="Meyerdierks A."/>
            <person name="Storesund J.E."/>
            <person name="Kallscheuer N."/>
            <person name="Luecker S."/>
            <person name="Lage O.M."/>
            <person name="Pohl T."/>
            <person name="Merkel B.J."/>
            <person name="Hornburger P."/>
            <person name="Mueller R.-W."/>
            <person name="Bruemmer F."/>
            <person name="Labrenz M."/>
            <person name="Spormann A.M."/>
            <person name="Op den Camp H."/>
            <person name="Overmann J."/>
            <person name="Amann R."/>
            <person name="Jetten M.S.M."/>
            <person name="Mascher T."/>
            <person name="Medema M.H."/>
            <person name="Devos D.P."/>
            <person name="Kaster A.-K."/>
            <person name="Ovreas L."/>
            <person name="Rohde M."/>
            <person name="Galperin M.Y."/>
            <person name="Jogler C."/>
        </authorList>
    </citation>
    <scope>NUCLEOTIDE SEQUENCE [LARGE SCALE GENOMIC DNA]</scope>
    <source>
        <strain evidence="2 3">K22_7</strain>
    </source>
</reference>
<protein>
    <submittedName>
        <fullName evidence="2">Uncharacterized protein</fullName>
    </submittedName>
</protein>